<evidence type="ECO:0000313" key="1">
    <source>
        <dbReference type="EMBL" id="SCD20331.1"/>
    </source>
</evidence>
<dbReference type="Proteomes" id="UP000187464">
    <property type="component" value="Chromosome I"/>
</dbReference>
<keyword evidence="2" id="KW-1185">Reference proteome</keyword>
<protein>
    <submittedName>
        <fullName evidence="1">Uncharacterized protein</fullName>
    </submittedName>
</protein>
<accession>A0A1R3SXT5</accession>
<dbReference type="Pfam" id="PF11644">
    <property type="entry name" value="DUF3256"/>
    <property type="match status" value="1"/>
</dbReference>
<name>A0A1R3SXT5_9BACT</name>
<reference evidence="1 2" key="1">
    <citation type="submission" date="2016-08" db="EMBL/GenBank/DDBJ databases">
        <authorList>
            <person name="Seilhamer J.J."/>
        </authorList>
    </citation>
    <scope>NUCLEOTIDE SEQUENCE [LARGE SCALE GENOMIC DNA]</scope>
    <source>
        <strain evidence="1">M3/6</strain>
    </source>
</reference>
<dbReference type="SUPFAM" id="SSF160925">
    <property type="entry name" value="PG1388-like"/>
    <property type="match status" value="1"/>
</dbReference>
<evidence type="ECO:0000313" key="2">
    <source>
        <dbReference type="Proteomes" id="UP000187464"/>
    </source>
</evidence>
<dbReference type="KEGG" id="psac:PSM36_1511"/>
<gene>
    <name evidence="1" type="ORF">PSM36_1511</name>
</gene>
<proteinExistence type="predicted"/>
<sequence>MRNFIWIFFLSVSLVAEGQNIGDLFKSMPSELLPGVSEGNKTMLLVDSGKTTVPYALGEIKKLEQSSDYLKIKTSDAGTTQLKMLPVAKDSSIVCIIKTVCAEACDSHISFYTTEWKKIENNSFLPELTKEIFFDSSKKEMKNYKYAVSLHHIYPISAEFNESGSDLMLTFNYKALLTDGQIAEIKPFLKSDTVTFKWENAVFRQ</sequence>
<organism evidence="1 2">
    <name type="scientific">Proteiniphilum saccharofermentans</name>
    <dbReference type="NCBI Taxonomy" id="1642647"/>
    <lineage>
        <taxon>Bacteria</taxon>
        <taxon>Pseudomonadati</taxon>
        <taxon>Bacteroidota</taxon>
        <taxon>Bacteroidia</taxon>
        <taxon>Bacteroidales</taxon>
        <taxon>Dysgonomonadaceae</taxon>
        <taxon>Proteiniphilum</taxon>
    </lineage>
</organism>
<dbReference type="AlphaFoldDB" id="A0A1R3SXT5"/>
<dbReference type="InterPro" id="IPR021670">
    <property type="entry name" value="DUF3256"/>
</dbReference>
<dbReference type="RefSeq" id="WP_161947557.1">
    <property type="nucleotide sequence ID" value="NZ_DAMBAO010000004.1"/>
</dbReference>
<dbReference type="EMBL" id="LT605205">
    <property type="protein sequence ID" value="SCD20331.1"/>
    <property type="molecule type" value="Genomic_DNA"/>
</dbReference>